<name>A0A3B0V5B4_9ZZZZ</name>
<protein>
    <submittedName>
        <fullName evidence="1">Uncharacterized protein</fullName>
    </submittedName>
</protein>
<proteinExistence type="predicted"/>
<sequence>TVQTDKDAMWQAMNSIELDNWSVASADEDSCILILKYNDQAARERENANFIKKLFTRDKYYSDYSGEYKLSCQQQGSITKAKFAKIDDSAAKTFLADNVMTKLYGQFE</sequence>
<organism evidence="1">
    <name type="scientific">hydrothermal vent metagenome</name>
    <dbReference type="NCBI Taxonomy" id="652676"/>
    <lineage>
        <taxon>unclassified sequences</taxon>
        <taxon>metagenomes</taxon>
        <taxon>ecological metagenomes</taxon>
    </lineage>
</organism>
<dbReference type="AlphaFoldDB" id="A0A3B0V5B4"/>
<accession>A0A3B0V5B4</accession>
<evidence type="ECO:0000313" key="2">
    <source>
        <dbReference type="EMBL" id="VAW40377.1"/>
    </source>
</evidence>
<dbReference type="EMBL" id="UOEW01000268">
    <property type="protein sequence ID" value="VAW40377.1"/>
    <property type="molecule type" value="Genomic_DNA"/>
</dbReference>
<evidence type="ECO:0000313" key="1">
    <source>
        <dbReference type="EMBL" id="VAW36080.1"/>
    </source>
</evidence>
<feature type="non-terminal residue" evidence="1">
    <location>
        <position position="1"/>
    </location>
</feature>
<dbReference type="EMBL" id="UOEW01000128">
    <property type="protein sequence ID" value="VAW36080.1"/>
    <property type="molecule type" value="Genomic_DNA"/>
</dbReference>
<reference evidence="1" key="1">
    <citation type="submission" date="2018-06" db="EMBL/GenBank/DDBJ databases">
        <authorList>
            <person name="Zhirakovskaya E."/>
        </authorList>
    </citation>
    <scope>NUCLEOTIDE SEQUENCE</scope>
</reference>
<gene>
    <name evidence="1" type="ORF">MNBD_GAMMA01-1583</name>
    <name evidence="2" type="ORF">MNBD_GAMMA01-2080</name>
</gene>